<keyword evidence="1" id="KW-0472">Membrane</keyword>
<evidence type="ECO:0000313" key="3">
    <source>
        <dbReference type="EMBL" id="TNM65700.1"/>
    </source>
</evidence>
<dbReference type="InterPro" id="IPR014456">
    <property type="entry name" value="UCP010244_IM"/>
</dbReference>
<gene>
    <name evidence="3" type="ORF">FHP24_05480</name>
</gene>
<dbReference type="EMBL" id="VDMN01000001">
    <property type="protein sequence ID" value="TNM65700.1"/>
    <property type="molecule type" value="Genomic_DNA"/>
</dbReference>
<keyword evidence="1" id="KW-0812">Transmembrane</keyword>
<organism evidence="3 4">
    <name type="scientific">Aliirhizobium smilacinae</name>
    <dbReference type="NCBI Taxonomy" id="1395944"/>
    <lineage>
        <taxon>Bacteria</taxon>
        <taxon>Pseudomonadati</taxon>
        <taxon>Pseudomonadota</taxon>
        <taxon>Alphaproteobacteria</taxon>
        <taxon>Hyphomicrobiales</taxon>
        <taxon>Rhizobiaceae</taxon>
        <taxon>Aliirhizobium</taxon>
    </lineage>
</organism>
<evidence type="ECO:0000256" key="1">
    <source>
        <dbReference type="SAM" id="Phobius"/>
    </source>
</evidence>
<keyword evidence="1" id="KW-1133">Transmembrane helix</keyword>
<protein>
    <submittedName>
        <fullName evidence="3">DUF1254 domain-containing protein</fullName>
    </submittedName>
</protein>
<dbReference type="InterPro" id="IPR010679">
    <property type="entry name" value="DUF1254"/>
</dbReference>
<dbReference type="AlphaFoldDB" id="A0A5C4XSZ3"/>
<dbReference type="OrthoDB" id="1346484at2"/>
<dbReference type="Pfam" id="PF06863">
    <property type="entry name" value="DUF1254"/>
    <property type="match status" value="1"/>
</dbReference>
<accession>A0A5C4XSZ3</accession>
<evidence type="ECO:0000259" key="2">
    <source>
        <dbReference type="Pfam" id="PF06863"/>
    </source>
</evidence>
<name>A0A5C4XSZ3_9HYPH</name>
<proteinExistence type="predicted"/>
<comment type="caution">
    <text evidence="3">The sequence shown here is derived from an EMBL/GenBank/DDBJ whole genome shotgun (WGS) entry which is preliminary data.</text>
</comment>
<evidence type="ECO:0000313" key="4">
    <source>
        <dbReference type="Proteomes" id="UP000311605"/>
    </source>
</evidence>
<feature type="domain" description="DUF1254" evidence="2">
    <location>
        <begin position="84"/>
        <end position="194"/>
    </location>
</feature>
<dbReference type="Proteomes" id="UP000311605">
    <property type="component" value="Unassembled WGS sequence"/>
</dbReference>
<keyword evidence="4" id="KW-1185">Reference proteome</keyword>
<feature type="transmembrane region" description="Helical" evidence="1">
    <location>
        <begin position="20"/>
        <end position="41"/>
    </location>
</feature>
<dbReference type="PIRSF" id="PIRSF010244">
    <property type="entry name" value="UCP010244_imp"/>
    <property type="match status" value="1"/>
</dbReference>
<dbReference type="RefSeq" id="WP_139673953.1">
    <property type="nucleotide sequence ID" value="NZ_VDMN01000001.1"/>
</dbReference>
<reference evidence="3 4" key="1">
    <citation type="submission" date="2019-06" db="EMBL/GenBank/DDBJ databases">
        <title>The draft genome of Rhizobium smilacinae PTYR-5.</title>
        <authorList>
            <person name="Liu L."/>
            <person name="Li L."/>
            <person name="Zhang X."/>
        </authorList>
    </citation>
    <scope>NUCLEOTIDE SEQUENCE [LARGE SCALE GENOMIC DNA]</scope>
    <source>
        <strain evidence="3 4">PTYR-5</strain>
    </source>
</reference>
<sequence>MSRFSRLPSLRRDFLWLKILFAIVTGLVGAALLHLIIVFSLPQFSQRDAYTRIIAEGESQRFYRLGEQPDRAGLSKEDPMMEMSVCSFDISEAPVRLTAPNGGVPFWSLGVFDASSDEIFSINDRTSADHVLDVVVGTPAQLAALRKSLPRGFSQTVLVETQQTEGYAVLRSFVTHRSVAPVVSKFLDQATCAPFQWRTRVQF</sequence>